<organism evidence="3 4">
    <name type="scientific">Ancylobacter crimeensis</name>
    <dbReference type="NCBI Taxonomy" id="2579147"/>
    <lineage>
        <taxon>Bacteria</taxon>
        <taxon>Pseudomonadati</taxon>
        <taxon>Pseudomonadota</taxon>
        <taxon>Alphaproteobacteria</taxon>
        <taxon>Hyphomicrobiales</taxon>
        <taxon>Xanthobacteraceae</taxon>
        <taxon>Ancylobacter</taxon>
    </lineage>
</organism>
<evidence type="ECO:0000313" key="3">
    <source>
        <dbReference type="EMBL" id="MCK0196629.1"/>
    </source>
</evidence>
<name>A0ABT0D9N0_9HYPH</name>
<accession>A0ABT0D9N0</accession>
<evidence type="ECO:0000259" key="2">
    <source>
        <dbReference type="Pfam" id="PF13490"/>
    </source>
</evidence>
<keyword evidence="1" id="KW-0472">Membrane</keyword>
<gene>
    <name evidence="3" type="ORF">MWN34_06840</name>
</gene>
<protein>
    <submittedName>
        <fullName evidence="3">Anti-sigma factor</fullName>
    </submittedName>
</protein>
<reference evidence="3 4" key="1">
    <citation type="submission" date="2022-04" db="EMBL/GenBank/DDBJ databases">
        <authorList>
            <person name="Grouzdev D.S."/>
            <person name="Pantiukh K.S."/>
            <person name="Krutkina M.S."/>
        </authorList>
    </citation>
    <scope>NUCLEOTIDE SEQUENCE [LARGE SCALE GENOMIC DNA]</scope>
    <source>
        <strain evidence="3 4">6x-1</strain>
    </source>
</reference>
<sequence>MIPDNCASMHLLIQADVDGELEPAEAARVAAHLEICPSCARLQQRLLSLSSRMHGLPRHRAPELLREAVRTRLAKEAAGKGGGGRWRRAALGAAGVALAASLAASLMLFALLPRGDAMPDWIVAAHIRALQPDHLMDVASSEQHTVKPWFAGRLPFSPPVKDLTQAGFPLIGGRLDYLPGHTAGTLVYKRREHIIDLFIWPAGDEAFVSGSGARDGYNFVRWKAGGMVFWAVSDLNAGELEEFAALWR</sequence>
<keyword evidence="1" id="KW-0812">Transmembrane</keyword>
<comment type="caution">
    <text evidence="3">The sequence shown here is derived from an EMBL/GenBank/DDBJ whole genome shotgun (WGS) entry which is preliminary data.</text>
</comment>
<evidence type="ECO:0000256" key="1">
    <source>
        <dbReference type="SAM" id="Phobius"/>
    </source>
</evidence>
<dbReference type="Pfam" id="PF13490">
    <property type="entry name" value="zf-HC2"/>
    <property type="match status" value="1"/>
</dbReference>
<feature type="transmembrane region" description="Helical" evidence="1">
    <location>
        <begin position="89"/>
        <end position="112"/>
    </location>
</feature>
<dbReference type="Gene3D" id="1.10.10.1320">
    <property type="entry name" value="Anti-sigma factor, zinc-finger domain"/>
    <property type="match status" value="1"/>
</dbReference>
<dbReference type="Proteomes" id="UP001203284">
    <property type="component" value="Unassembled WGS sequence"/>
</dbReference>
<keyword evidence="4" id="KW-1185">Reference proteome</keyword>
<evidence type="ECO:0000313" key="4">
    <source>
        <dbReference type="Proteomes" id="UP001203284"/>
    </source>
</evidence>
<dbReference type="InterPro" id="IPR041916">
    <property type="entry name" value="Anti_sigma_zinc_sf"/>
</dbReference>
<proteinExistence type="predicted"/>
<dbReference type="RefSeq" id="WP_247027908.1">
    <property type="nucleotide sequence ID" value="NZ_JALKCH010000004.1"/>
</dbReference>
<dbReference type="EMBL" id="JALKCH010000004">
    <property type="protein sequence ID" value="MCK0196629.1"/>
    <property type="molecule type" value="Genomic_DNA"/>
</dbReference>
<dbReference type="InterPro" id="IPR027383">
    <property type="entry name" value="Znf_put"/>
</dbReference>
<keyword evidence="1" id="KW-1133">Transmembrane helix</keyword>
<feature type="domain" description="Putative zinc-finger" evidence="2">
    <location>
        <begin position="6"/>
        <end position="40"/>
    </location>
</feature>